<evidence type="ECO:0000256" key="1">
    <source>
        <dbReference type="ARBA" id="ARBA00001947"/>
    </source>
</evidence>
<proteinExistence type="predicted"/>
<dbReference type="GO" id="GO:0005829">
    <property type="term" value="C:cytosol"/>
    <property type="evidence" value="ECO:0007669"/>
    <property type="project" value="TreeGrafter"/>
</dbReference>
<protein>
    <submittedName>
        <fullName evidence="6">Guanine deaminase</fullName>
        <ecNumber evidence="6">3.5.4.3</ecNumber>
    </submittedName>
</protein>
<keyword evidence="4" id="KW-0862">Zinc</keyword>
<comment type="caution">
    <text evidence="6">The sequence shown here is derived from an EMBL/GenBank/DDBJ whole genome shotgun (WGS) entry which is preliminary data.</text>
</comment>
<evidence type="ECO:0000256" key="2">
    <source>
        <dbReference type="ARBA" id="ARBA00022723"/>
    </source>
</evidence>
<reference evidence="6 7" key="1">
    <citation type="submission" date="2018-09" db="EMBL/GenBank/DDBJ databases">
        <title>Genome sequencing of Nocardioides immobilis CCTCC AB 2017083 for comparison to Nocardioides silvaticus.</title>
        <authorList>
            <person name="Li C."/>
            <person name="Wang G."/>
        </authorList>
    </citation>
    <scope>NUCLEOTIDE SEQUENCE [LARGE SCALE GENOMIC DNA]</scope>
    <source>
        <strain evidence="6 7">CCTCC AB 2017083</strain>
    </source>
</reference>
<dbReference type="OrthoDB" id="3189065at2"/>
<keyword evidence="7" id="KW-1185">Reference proteome</keyword>
<evidence type="ECO:0000313" key="6">
    <source>
        <dbReference type="EMBL" id="RHW25360.1"/>
    </source>
</evidence>
<feature type="domain" description="Amidohydrolase-related" evidence="5">
    <location>
        <begin position="62"/>
        <end position="425"/>
    </location>
</feature>
<dbReference type="SUPFAM" id="SSF51338">
    <property type="entry name" value="Composite domain of metallo-dependent hydrolases"/>
    <property type="match status" value="1"/>
</dbReference>
<dbReference type="InterPro" id="IPR006680">
    <property type="entry name" value="Amidohydro-rel"/>
</dbReference>
<dbReference type="Proteomes" id="UP000283644">
    <property type="component" value="Unassembled WGS sequence"/>
</dbReference>
<dbReference type="EC" id="3.5.4.3" evidence="6"/>
<dbReference type="InterPro" id="IPR032466">
    <property type="entry name" value="Metal_Hydrolase"/>
</dbReference>
<dbReference type="InterPro" id="IPR011059">
    <property type="entry name" value="Metal-dep_hydrolase_composite"/>
</dbReference>
<dbReference type="NCBIfam" id="NF006679">
    <property type="entry name" value="PRK09228.1"/>
    <property type="match status" value="1"/>
</dbReference>
<keyword evidence="2" id="KW-0479">Metal-binding</keyword>
<dbReference type="Gene3D" id="2.30.40.10">
    <property type="entry name" value="Urease, subunit C, domain 1"/>
    <property type="match status" value="1"/>
</dbReference>
<dbReference type="GO" id="GO:0046098">
    <property type="term" value="P:guanine metabolic process"/>
    <property type="evidence" value="ECO:0007669"/>
    <property type="project" value="TreeGrafter"/>
</dbReference>
<dbReference type="Pfam" id="PF01979">
    <property type="entry name" value="Amidohydro_1"/>
    <property type="match status" value="1"/>
</dbReference>
<organism evidence="6 7">
    <name type="scientific">Nocardioides immobilis</name>
    <dbReference type="NCBI Taxonomy" id="2049295"/>
    <lineage>
        <taxon>Bacteria</taxon>
        <taxon>Bacillati</taxon>
        <taxon>Actinomycetota</taxon>
        <taxon>Actinomycetes</taxon>
        <taxon>Propionibacteriales</taxon>
        <taxon>Nocardioidaceae</taxon>
        <taxon>Nocardioides</taxon>
    </lineage>
</organism>
<dbReference type="SUPFAM" id="SSF51556">
    <property type="entry name" value="Metallo-dependent hydrolases"/>
    <property type="match status" value="1"/>
</dbReference>
<dbReference type="InterPro" id="IPR051607">
    <property type="entry name" value="Metallo-dep_hydrolases"/>
</dbReference>
<keyword evidence="3 6" id="KW-0378">Hydrolase</keyword>
<dbReference type="AlphaFoldDB" id="A0A417XYB5"/>
<evidence type="ECO:0000256" key="3">
    <source>
        <dbReference type="ARBA" id="ARBA00022801"/>
    </source>
</evidence>
<evidence type="ECO:0000256" key="4">
    <source>
        <dbReference type="ARBA" id="ARBA00022833"/>
    </source>
</evidence>
<dbReference type="PANTHER" id="PTHR11271:SF6">
    <property type="entry name" value="GUANINE DEAMINASE"/>
    <property type="match status" value="1"/>
</dbReference>
<dbReference type="EMBL" id="QXGH01000024">
    <property type="protein sequence ID" value="RHW25360.1"/>
    <property type="molecule type" value="Genomic_DNA"/>
</dbReference>
<name>A0A417XYB5_9ACTN</name>
<dbReference type="PANTHER" id="PTHR11271">
    <property type="entry name" value="GUANINE DEAMINASE"/>
    <property type="match status" value="1"/>
</dbReference>
<gene>
    <name evidence="6" type="ORF">D0Z08_19180</name>
</gene>
<evidence type="ECO:0000313" key="7">
    <source>
        <dbReference type="Proteomes" id="UP000283644"/>
    </source>
</evidence>
<dbReference type="Gene3D" id="3.20.20.140">
    <property type="entry name" value="Metal-dependent hydrolases"/>
    <property type="match status" value="1"/>
</dbReference>
<evidence type="ECO:0000259" key="5">
    <source>
        <dbReference type="Pfam" id="PF01979"/>
    </source>
</evidence>
<comment type="cofactor">
    <cofactor evidence="1">
        <name>Zn(2+)</name>
        <dbReference type="ChEBI" id="CHEBI:29105"/>
    </cofactor>
</comment>
<dbReference type="RefSeq" id="WP_118926875.1">
    <property type="nucleotide sequence ID" value="NZ_QXGH01000024.1"/>
</dbReference>
<dbReference type="GO" id="GO:0008892">
    <property type="term" value="F:guanine deaminase activity"/>
    <property type="evidence" value="ECO:0007669"/>
    <property type="project" value="UniProtKB-EC"/>
</dbReference>
<accession>A0A417XYB5</accession>
<sequence length="427" mass="45430">MTIYRATVLDTPDDPFAGGALRADDDAGILVRDGMIADRGAFDRIQAAHPDHDVVDLRGGLLLPGFVDTHVHFPQVRAIGGLGLPLLDWLERCALPEEARLADPTYAAAVAREFLSGLVQAGTTTALVFGSHFAAAVDLLFTEAQRVGLRVTSGLVVSDRLLRDELLTTPERAYDEGRALAERWHGVGRNRYAVTPRFSLSCGNGLLDSCRSLLRDVEDAYFTSHINENGREIATVAELFGLDTYLDSYDNHDLVGPRSVLAHNVHPTDGELKVLAERGASVAHCPTSNASLGSGLFPLDRHLAYGVPVALGSDVGAGAGFSLLKEGLQAYFMQQLLGEQGYPLVPAHLLHLATSAGARALGLSSEVGDLGVGKRFDAQWLRPSAGTTLDVALRHAAGPEDALAKAFTLGTTADVDTVWVDGEVVSP</sequence>
<dbReference type="GO" id="GO:0008270">
    <property type="term" value="F:zinc ion binding"/>
    <property type="evidence" value="ECO:0007669"/>
    <property type="project" value="TreeGrafter"/>
</dbReference>